<dbReference type="InterPro" id="IPR045462">
    <property type="entry name" value="aa-tRNA-synth_I_cd-bd"/>
</dbReference>
<dbReference type="InterPro" id="IPR004527">
    <property type="entry name" value="Glu-tRNA-ligase_bac/mito"/>
</dbReference>
<evidence type="ECO:0000256" key="7">
    <source>
        <dbReference type="HAMAP-Rule" id="MF_00022"/>
    </source>
</evidence>
<dbReference type="AlphaFoldDB" id="A0A1G1X2R3"/>
<feature type="binding site" evidence="7">
    <location>
        <position position="227"/>
    </location>
    <ligand>
        <name>ATP</name>
        <dbReference type="ChEBI" id="CHEBI:30616"/>
    </ligand>
</feature>
<evidence type="ECO:0000313" key="11">
    <source>
        <dbReference type="Proteomes" id="UP000177528"/>
    </source>
</evidence>
<proteinExistence type="inferred from homology"/>
<dbReference type="InterPro" id="IPR020751">
    <property type="entry name" value="aa-tRNA-synth_I_codon-bd_sub2"/>
</dbReference>
<comment type="caution">
    <text evidence="10">The sequence shown here is derived from an EMBL/GenBank/DDBJ whole genome shotgun (WGS) entry which is preliminary data.</text>
</comment>
<dbReference type="Gene3D" id="1.10.10.350">
    <property type="match status" value="1"/>
</dbReference>
<organism evidence="10 11">
    <name type="scientific">Candidatus Andersenbacteria bacterium RIFCSPHIGHO2_12_FULL_45_11</name>
    <dbReference type="NCBI Taxonomy" id="1797281"/>
    <lineage>
        <taxon>Bacteria</taxon>
        <taxon>Candidatus Anderseniibacteriota</taxon>
    </lineage>
</organism>
<comment type="function">
    <text evidence="7">Catalyzes the attachment of glutamate to tRNA(Glu) in a two-step reaction: glutamate is first activated by ATP to form Glu-AMP and then transferred to the acceptor end of tRNA(Glu).</text>
</comment>
<dbReference type="GO" id="GO:0006424">
    <property type="term" value="P:glutamyl-tRNA aminoacylation"/>
    <property type="evidence" value="ECO:0007669"/>
    <property type="project" value="UniProtKB-UniRule"/>
</dbReference>
<comment type="caution">
    <text evidence="7">Lacks conserved residue(s) required for the propagation of feature annotation.</text>
</comment>
<evidence type="ECO:0000256" key="2">
    <source>
        <dbReference type="ARBA" id="ARBA00022598"/>
    </source>
</evidence>
<dbReference type="InterPro" id="IPR000924">
    <property type="entry name" value="Glu/Gln-tRNA-synth"/>
</dbReference>
<gene>
    <name evidence="7" type="primary">gltX</name>
    <name evidence="10" type="ORF">A3D99_02200</name>
</gene>
<dbReference type="SUPFAM" id="SSF48163">
    <property type="entry name" value="An anticodon-binding domain of class I aminoacyl-tRNA synthetases"/>
    <property type="match status" value="1"/>
</dbReference>
<keyword evidence="5 7" id="KW-0648">Protein biosynthesis</keyword>
<dbReference type="Proteomes" id="UP000177528">
    <property type="component" value="Unassembled WGS sequence"/>
</dbReference>
<feature type="domain" description="Glutamyl/glutaminyl-tRNA synthetase class Ib catalytic" evidence="8">
    <location>
        <begin position="20"/>
        <end position="123"/>
    </location>
</feature>
<dbReference type="GO" id="GO:0000049">
    <property type="term" value="F:tRNA binding"/>
    <property type="evidence" value="ECO:0007669"/>
    <property type="project" value="InterPro"/>
</dbReference>
<dbReference type="HAMAP" id="MF_00022">
    <property type="entry name" value="Glu_tRNA_synth_type1"/>
    <property type="match status" value="1"/>
</dbReference>
<evidence type="ECO:0000256" key="3">
    <source>
        <dbReference type="ARBA" id="ARBA00022741"/>
    </source>
</evidence>
<comment type="similarity">
    <text evidence="1 7">Belongs to the class-I aminoacyl-tRNA synthetase family. Glutamate--tRNA ligase type 1 subfamily.</text>
</comment>
<reference evidence="10 11" key="1">
    <citation type="journal article" date="2016" name="Nat. Commun.">
        <title>Thousands of microbial genomes shed light on interconnected biogeochemical processes in an aquifer system.</title>
        <authorList>
            <person name="Anantharaman K."/>
            <person name="Brown C.T."/>
            <person name="Hug L.A."/>
            <person name="Sharon I."/>
            <person name="Castelle C.J."/>
            <person name="Probst A.J."/>
            <person name="Thomas B.C."/>
            <person name="Singh A."/>
            <person name="Wilkins M.J."/>
            <person name="Karaoz U."/>
            <person name="Brodie E.L."/>
            <person name="Williams K.H."/>
            <person name="Hubbard S.S."/>
            <person name="Banfield J.F."/>
        </authorList>
    </citation>
    <scope>NUCLEOTIDE SEQUENCE [LARGE SCALE GENOMIC DNA]</scope>
</reference>
<keyword evidence="7" id="KW-0963">Cytoplasm</keyword>
<name>A0A1G1X2R3_9BACT</name>
<dbReference type="Gene3D" id="3.40.50.620">
    <property type="entry name" value="HUPs"/>
    <property type="match status" value="2"/>
</dbReference>
<dbReference type="Pfam" id="PF19269">
    <property type="entry name" value="Anticodon_2"/>
    <property type="match status" value="1"/>
</dbReference>
<evidence type="ECO:0000259" key="8">
    <source>
        <dbReference type="Pfam" id="PF00749"/>
    </source>
</evidence>
<dbReference type="InterPro" id="IPR001412">
    <property type="entry name" value="aa-tRNA-synth_I_CS"/>
</dbReference>
<dbReference type="GO" id="GO:0005829">
    <property type="term" value="C:cytosol"/>
    <property type="evidence" value="ECO:0007669"/>
    <property type="project" value="TreeGrafter"/>
</dbReference>
<feature type="domain" description="Aminoacyl-tRNA synthetase class I anticodon-binding" evidence="9">
    <location>
        <begin position="315"/>
        <end position="445"/>
    </location>
</feature>
<evidence type="ECO:0000256" key="5">
    <source>
        <dbReference type="ARBA" id="ARBA00022917"/>
    </source>
</evidence>
<accession>A0A1G1X2R3</accession>
<dbReference type="GO" id="GO:0005524">
    <property type="term" value="F:ATP binding"/>
    <property type="evidence" value="ECO:0007669"/>
    <property type="project" value="UniProtKB-UniRule"/>
</dbReference>
<dbReference type="GO" id="GO:0004818">
    <property type="term" value="F:glutamate-tRNA ligase activity"/>
    <property type="evidence" value="ECO:0007669"/>
    <property type="project" value="UniProtKB-UniRule"/>
</dbReference>
<dbReference type="EC" id="6.1.1.17" evidence="7"/>
<feature type="short sequence motif" description="'HIGH' region" evidence="7">
    <location>
        <begin position="26"/>
        <end position="36"/>
    </location>
</feature>
<dbReference type="InterPro" id="IPR033910">
    <property type="entry name" value="GluRS_core"/>
</dbReference>
<evidence type="ECO:0000259" key="9">
    <source>
        <dbReference type="Pfam" id="PF19269"/>
    </source>
</evidence>
<dbReference type="InterPro" id="IPR049940">
    <property type="entry name" value="GluQ/Sye"/>
</dbReference>
<keyword evidence="2 7" id="KW-0436">Ligase</keyword>
<keyword evidence="3 7" id="KW-0547">Nucleotide-binding</keyword>
<protein>
    <recommendedName>
        <fullName evidence="7">Glutamate--tRNA ligase</fullName>
        <ecNumber evidence="7">6.1.1.17</ecNumber>
    </recommendedName>
    <alternativeName>
        <fullName evidence="7">Glutamyl-tRNA synthetase</fullName>
        <shortName evidence="7">GluRS</shortName>
    </alternativeName>
</protein>
<dbReference type="InterPro" id="IPR020058">
    <property type="entry name" value="Glu/Gln-tRNA-synth_Ib_cat-dom"/>
</dbReference>
<keyword evidence="6 7" id="KW-0030">Aminoacyl-tRNA synthetase</keyword>
<comment type="catalytic activity">
    <reaction evidence="7">
        <text>tRNA(Glu) + L-glutamate + ATP = L-glutamyl-tRNA(Glu) + AMP + diphosphate</text>
        <dbReference type="Rhea" id="RHEA:23540"/>
        <dbReference type="Rhea" id="RHEA-COMP:9663"/>
        <dbReference type="Rhea" id="RHEA-COMP:9680"/>
        <dbReference type="ChEBI" id="CHEBI:29985"/>
        <dbReference type="ChEBI" id="CHEBI:30616"/>
        <dbReference type="ChEBI" id="CHEBI:33019"/>
        <dbReference type="ChEBI" id="CHEBI:78442"/>
        <dbReference type="ChEBI" id="CHEBI:78520"/>
        <dbReference type="ChEBI" id="CHEBI:456215"/>
        <dbReference type="EC" id="6.1.1.17"/>
    </reaction>
</comment>
<feature type="domain" description="Glutamyl/glutaminyl-tRNA synthetase class Ib catalytic" evidence="8">
    <location>
        <begin position="126"/>
        <end position="292"/>
    </location>
</feature>
<dbReference type="PRINTS" id="PR00987">
    <property type="entry name" value="TRNASYNTHGLU"/>
</dbReference>
<dbReference type="PANTHER" id="PTHR43311:SF2">
    <property type="entry name" value="GLUTAMATE--TRNA LIGASE, MITOCHONDRIAL-RELATED"/>
    <property type="match status" value="1"/>
</dbReference>
<dbReference type="EMBL" id="MHHR01000023">
    <property type="protein sequence ID" value="OGY34081.1"/>
    <property type="molecule type" value="Genomic_DNA"/>
</dbReference>
<sequence length="449" mass="50281">MPARQAGPLTPLWVGGETPVRVRIAPSPTGNLHVGTARTSLFNELFARHHNGKFIVRIEDTDKERSKPEYEQAILEGLTWLGVTWDEGPDIGGEYGPYRQSERTESYTQALQQLLDTGKAYKEGEAIRLKVEPQTVTFHDLSRGDIAIDTKSFEGDFIIARNINDPVFHLAVVCDDAAMKISHVIRGEDHIHNTAKHILIQKALGYPQPEYAHLPLLLDAQRKKLSKRNQETNLLAYRDMGFLPEAMLNYLALLGWNPGDEREFFTHEELATAFSMERVQKGGAIFSTEKLTAINKHYIRSLSVPELMQRAGISEENDATAKAVALEQERISTLTELPEAIAFASPEWQATYPPSMLVWKKSTAEATKTILADLITKVVQYEKGDFTALQLQEYLIAWIDSGGLGRGDVLWPMRVALTGREHSPGPFEIAEVVGKNETIRRLTAARDIL</sequence>
<evidence type="ECO:0000313" key="10">
    <source>
        <dbReference type="EMBL" id="OGY34081.1"/>
    </source>
</evidence>
<dbReference type="Pfam" id="PF00749">
    <property type="entry name" value="tRNA-synt_1c"/>
    <property type="match status" value="2"/>
</dbReference>
<comment type="subunit">
    <text evidence="7">Monomer.</text>
</comment>
<dbReference type="SUPFAM" id="SSF52374">
    <property type="entry name" value="Nucleotidylyl transferase"/>
    <property type="match status" value="1"/>
</dbReference>
<feature type="short sequence motif" description="'KMSKS' region" evidence="7">
    <location>
        <begin position="224"/>
        <end position="228"/>
    </location>
</feature>
<evidence type="ECO:0000256" key="4">
    <source>
        <dbReference type="ARBA" id="ARBA00022840"/>
    </source>
</evidence>
<keyword evidence="4 7" id="KW-0067">ATP-binding</keyword>
<dbReference type="PROSITE" id="PS00178">
    <property type="entry name" value="AA_TRNA_LIGASE_I"/>
    <property type="match status" value="1"/>
</dbReference>
<dbReference type="PANTHER" id="PTHR43311">
    <property type="entry name" value="GLUTAMATE--TRNA LIGASE"/>
    <property type="match status" value="1"/>
</dbReference>
<evidence type="ECO:0000256" key="1">
    <source>
        <dbReference type="ARBA" id="ARBA00007894"/>
    </source>
</evidence>
<dbReference type="InterPro" id="IPR008925">
    <property type="entry name" value="aa_tRNA-synth_I_cd-bd_sf"/>
</dbReference>
<dbReference type="CDD" id="cd00808">
    <property type="entry name" value="GluRS_core"/>
    <property type="match status" value="1"/>
</dbReference>
<evidence type="ECO:0000256" key="6">
    <source>
        <dbReference type="ARBA" id="ARBA00023146"/>
    </source>
</evidence>
<dbReference type="InterPro" id="IPR014729">
    <property type="entry name" value="Rossmann-like_a/b/a_fold"/>
</dbReference>
<comment type="subcellular location">
    <subcellularLocation>
        <location evidence="7">Cytoplasm</location>
    </subcellularLocation>
</comment>
<dbReference type="GO" id="GO:0008270">
    <property type="term" value="F:zinc ion binding"/>
    <property type="evidence" value="ECO:0007669"/>
    <property type="project" value="InterPro"/>
</dbReference>